<feature type="compositionally biased region" description="Low complexity" evidence="1">
    <location>
        <begin position="516"/>
        <end position="551"/>
    </location>
</feature>
<name>A0A9P5ZE67_9AGAR</name>
<keyword evidence="4" id="KW-1185">Reference proteome</keyword>
<feature type="compositionally biased region" description="Low complexity" evidence="1">
    <location>
        <begin position="452"/>
        <end position="467"/>
    </location>
</feature>
<feature type="compositionally biased region" description="Low complexity" evidence="1">
    <location>
        <begin position="659"/>
        <end position="673"/>
    </location>
</feature>
<reference evidence="3" key="1">
    <citation type="submission" date="2020-11" db="EMBL/GenBank/DDBJ databases">
        <authorList>
            <consortium name="DOE Joint Genome Institute"/>
            <person name="Ahrendt S."/>
            <person name="Riley R."/>
            <person name="Andreopoulos W."/>
            <person name="Labutti K."/>
            <person name="Pangilinan J."/>
            <person name="Ruiz-Duenas F.J."/>
            <person name="Barrasa J.M."/>
            <person name="Sanchez-Garcia M."/>
            <person name="Camarero S."/>
            <person name="Miyauchi S."/>
            <person name="Serrano A."/>
            <person name="Linde D."/>
            <person name="Babiker R."/>
            <person name="Drula E."/>
            <person name="Ayuso-Fernandez I."/>
            <person name="Pacheco R."/>
            <person name="Padilla G."/>
            <person name="Ferreira P."/>
            <person name="Barriuso J."/>
            <person name="Kellner H."/>
            <person name="Castanera R."/>
            <person name="Alfaro M."/>
            <person name="Ramirez L."/>
            <person name="Pisabarro A.G."/>
            <person name="Kuo A."/>
            <person name="Tritt A."/>
            <person name="Lipzen A."/>
            <person name="He G."/>
            <person name="Yan M."/>
            <person name="Ng V."/>
            <person name="Cullen D."/>
            <person name="Martin F."/>
            <person name="Rosso M.-N."/>
            <person name="Henrissat B."/>
            <person name="Hibbett D."/>
            <person name="Martinez A.T."/>
            <person name="Grigoriev I.V."/>
        </authorList>
    </citation>
    <scope>NUCLEOTIDE SEQUENCE</scope>
    <source>
        <strain evidence="3">CIRM-BRFM 674</strain>
    </source>
</reference>
<feature type="region of interest" description="Disordered" evidence="1">
    <location>
        <begin position="1"/>
        <end position="126"/>
    </location>
</feature>
<feature type="compositionally biased region" description="Pro residues" evidence="1">
    <location>
        <begin position="881"/>
        <end position="895"/>
    </location>
</feature>
<feature type="compositionally biased region" description="Polar residues" evidence="1">
    <location>
        <begin position="187"/>
        <end position="202"/>
    </location>
</feature>
<keyword evidence="2" id="KW-0812">Transmembrane</keyword>
<feature type="compositionally biased region" description="Low complexity" evidence="1">
    <location>
        <begin position="48"/>
        <end position="93"/>
    </location>
</feature>
<feature type="compositionally biased region" description="Pro residues" evidence="1">
    <location>
        <begin position="174"/>
        <end position="184"/>
    </location>
</feature>
<dbReference type="AlphaFoldDB" id="A0A9P5ZE67"/>
<feature type="compositionally biased region" description="Basic and acidic residues" evidence="1">
    <location>
        <begin position="478"/>
        <end position="490"/>
    </location>
</feature>
<feature type="compositionally biased region" description="Polar residues" evidence="1">
    <location>
        <begin position="820"/>
        <end position="831"/>
    </location>
</feature>
<feature type="compositionally biased region" description="Gly residues" evidence="1">
    <location>
        <begin position="235"/>
        <end position="245"/>
    </location>
</feature>
<feature type="compositionally biased region" description="Low complexity" evidence="1">
    <location>
        <begin position="580"/>
        <end position="596"/>
    </location>
</feature>
<feature type="compositionally biased region" description="Low complexity" evidence="1">
    <location>
        <begin position="832"/>
        <end position="876"/>
    </location>
</feature>
<protein>
    <submittedName>
        <fullName evidence="3">Uncharacterized protein</fullName>
    </submittedName>
</protein>
<evidence type="ECO:0000313" key="4">
    <source>
        <dbReference type="Proteomes" id="UP000807469"/>
    </source>
</evidence>
<feature type="compositionally biased region" description="Pro residues" evidence="1">
    <location>
        <begin position="983"/>
        <end position="999"/>
    </location>
</feature>
<feature type="compositionally biased region" description="Polar residues" evidence="1">
    <location>
        <begin position="617"/>
        <end position="644"/>
    </location>
</feature>
<feature type="compositionally biased region" description="Low complexity" evidence="1">
    <location>
        <begin position="277"/>
        <end position="334"/>
    </location>
</feature>
<feature type="compositionally biased region" description="Low complexity" evidence="1">
    <location>
        <begin position="1034"/>
        <end position="1057"/>
    </location>
</feature>
<keyword evidence="2" id="KW-1133">Transmembrane helix</keyword>
<dbReference type="Proteomes" id="UP000807469">
    <property type="component" value="Unassembled WGS sequence"/>
</dbReference>
<organism evidence="3 4">
    <name type="scientific">Pholiota conissans</name>
    <dbReference type="NCBI Taxonomy" id="109636"/>
    <lineage>
        <taxon>Eukaryota</taxon>
        <taxon>Fungi</taxon>
        <taxon>Dikarya</taxon>
        <taxon>Basidiomycota</taxon>
        <taxon>Agaricomycotina</taxon>
        <taxon>Agaricomycetes</taxon>
        <taxon>Agaricomycetidae</taxon>
        <taxon>Agaricales</taxon>
        <taxon>Agaricineae</taxon>
        <taxon>Strophariaceae</taxon>
        <taxon>Pholiota</taxon>
    </lineage>
</organism>
<feature type="compositionally biased region" description="Polar residues" evidence="1">
    <location>
        <begin position="438"/>
        <end position="450"/>
    </location>
</feature>
<feature type="transmembrane region" description="Helical" evidence="2">
    <location>
        <begin position="1239"/>
        <end position="1258"/>
    </location>
</feature>
<proteinExistence type="predicted"/>
<feature type="compositionally biased region" description="Polar residues" evidence="1">
    <location>
        <begin position="113"/>
        <end position="124"/>
    </location>
</feature>
<feature type="region of interest" description="Disordered" evidence="1">
    <location>
        <begin position="405"/>
        <end position="673"/>
    </location>
</feature>
<feature type="compositionally biased region" description="Low complexity" evidence="1">
    <location>
        <begin position="930"/>
        <end position="952"/>
    </location>
</feature>
<feature type="compositionally biased region" description="Basic and acidic residues" evidence="1">
    <location>
        <begin position="415"/>
        <end position="434"/>
    </location>
</feature>
<sequence length="1271" mass="131470">MFPTPPTSHPSSSPSTRPIDDDDDDPDARDAHLVFHPTRQPSRAAPDPTSLSLPASVSASASSSRSVTPSYLPATSISSPVTPSATPSPAMSPGAPPLIKSKSHASAAGYTNYPHQNVNASPSAGQPWLLRPVARAPSAESLLRFSPGATASRTPLAPEIAPVHLETYPHSGPHFPPPPSPSLSPPMQNLTLQNHSPHQSPTIAARVPSNLAHPLPRSTHTSPPPLRKQHSAYTLGGGAEAGRGHGYYNHGARGTPPLQELPPIHAQITANSNRKASTSVSTSSSASTYTSSTPTSPTGMATSPTTTNTSYTAHTTSSISTSPPEELLSSPTSPADNKALPPLPSSSRFPPHSHGPRKAVSHNNMRTVRTRARPATTEGVVGNRGIGVGTGGGAGKGGLVGVAGQGERGGFNAGGEREWEKRMGKGREREREDVTPWEYQSPSELTSANTGAGAQSQRSRASSVVGATGSMEEVIPWEGKDGQEIEKMRDEEIDAEDRDYGVSRPMEFTRGRPGRASNAASTISAGSAASNSTGTSAALSVRSRSSSALAATGPIEEVTPWEVQATPESGTRARGGSGAGAQSVRSRASSTALSATGPVEEVTPWEVQTLVEENEQEFNAITTTSSGSSGKVPTSTKSANSATRQRPPHRTKERSDSHSTTAPSMRSRASSAAVGSSSYALGAGAGGSVATGPVEEVTPWEVQVPTSANEEGESGQAPRTSIDAYGVPRALEVDAAPFTPLPTTPGGAVSVRSDVLATGTGAVEEVTPWEVQAGPGETVYGVSREVRVPGVEQERERERSRSILSFHSSGSGGYGVPKTAGSTSMANGSAYNNNTTGNNNGDNKSVRSGRSRASSAVHSPGGVGTTSTGSVEEVTPWEMYPAPPALHSPPPPLPTQGPMGHSTRNHEQEGEKKRKWGRKVPRSSTPAPPSSSGTGTVAPSIAATTSTDSSDANYARSVKSTHTHKSTGAVEDVTPWEVQELPSSPPLPPSVVTRPPLPPRAATLESSFSYHATASAQAITATRSNPIHGNGEFAPARSSAPRRTSAATTSTTGSAPSIGLARPHLPAAVAEEVTPWEFAGALPVQVERITASGGPGHAPLGVTVEVHLPGENEEGQGSAHRNMGEGQELEVPHGWGEGSTPNTATFSTSSGHHSGSGYGPPPSSATSHASYVSTVPSYVSNASTTTGASRSVARGSMTLEQLSEVMPWELHPVPTKVGSEMSAEEKAAKDRGNRRVSGLYFPISLSFFFFLTRVYVIICVGRRLPSVGPCG</sequence>
<feature type="region of interest" description="Disordered" evidence="1">
    <location>
        <begin position="1022"/>
        <end position="1059"/>
    </location>
</feature>
<feature type="region of interest" description="Disordered" evidence="1">
    <location>
        <begin position="1110"/>
        <end position="1169"/>
    </location>
</feature>
<keyword evidence="2" id="KW-0472">Membrane</keyword>
<comment type="caution">
    <text evidence="3">The sequence shown here is derived from an EMBL/GenBank/DDBJ whole genome shotgun (WGS) entry which is preliminary data.</text>
</comment>
<feature type="compositionally biased region" description="Low complexity" evidence="1">
    <location>
        <begin position="1143"/>
        <end position="1155"/>
    </location>
</feature>
<evidence type="ECO:0000256" key="2">
    <source>
        <dbReference type="SAM" id="Phobius"/>
    </source>
</evidence>
<evidence type="ECO:0000256" key="1">
    <source>
        <dbReference type="SAM" id="MobiDB-lite"/>
    </source>
</evidence>
<feature type="region of interest" description="Disordered" evidence="1">
    <location>
        <begin position="145"/>
        <end position="367"/>
    </location>
</feature>
<evidence type="ECO:0000313" key="3">
    <source>
        <dbReference type="EMBL" id="KAF9485801.1"/>
    </source>
</evidence>
<feature type="compositionally biased region" description="Basic and acidic residues" evidence="1">
    <location>
        <begin position="789"/>
        <end position="801"/>
    </location>
</feature>
<dbReference type="EMBL" id="MU155133">
    <property type="protein sequence ID" value="KAF9485801.1"/>
    <property type="molecule type" value="Genomic_DNA"/>
</dbReference>
<accession>A0A9P5ZE67</accession>
<gene>
    <name evidence="3" type="ORF">BDN70DRAFT_459086</name>
</gene>
<feature type="region of interest" description="Disordered" evidence="1">
    <location>
        <begin position="789"/>
        <end position="999"/>
    </location>
</feature>